<dbReference type="PANTHER" id="PTHR43649">
    <property type="entry name" value="ARABINOSE-BINDING PROTEIN-RELATED"/>
    <property type="match status" value="1"/>
</dbReference>
<organism evidence="2 3">
    <name type="scientific">Brachybacterium phenoliresistens</name>
    <dbReference type="NCBI Taxonomy" id="396014"/>
    <lineage>
        <taxon>Bacteria</taxon>
        <taxon>Bacillati</taxon>
        <taxon>Actinomycetota</taxon>
        <taxon>Actinomycetes</taxon>
        <taxon>Micrococcales</taxon>
        <taxon>Dermabacteraceae</taxon>
        <taxon>Brachybacterium</taxon>
    </lineage>
</organism>
<dbReference type="InterPro" id="IPR006311">
    <property type="entry name" value="TAT_signal"/>
</dbReference>
<keyword evidence="3" id="KW-1185">Reference proteome</keyword>
<dbReference type="eggNOG" id="COG1653">
    <property type="taxonomic scope" value="Bacteria"/>
</dbReference>
<dbReference type="PROSITE" id="PS51318">
    <property type="entry name" value="TAT"/>
    <property type="match status" value="1"/>
</dbReference>
<evidence type="ECO:0000313" key="3">
    <source>
        <dbReference type="Proteomes" id="UP000023067"/>
    </source>
</evidence>
<reference evidence="2 3" key="1">
    <citation type="submission" date="2014-02" db="EMBL/GenBank/DDBJ databases">
        <title>Genome sequence of Brachybacterium phenoliresistens strain W13A50.</title>
        <authorList>
            <person name="Wang X."/>
        </authorList>
    </citation>
    <scope>NUCLEOTIDE SEQUENCE [LARGE SCALE GENOMIC DNA]</scope>
    <source>
        <strain evidence="2 3">W13A50</strain>
    </source>
</reference>
<comment type="caution">
    <text evidence="2">The sequence shown here is derived from an EMBL/GenBank/DDBJ whole genome shotgun (WGS) entry which is preliminary data.</text>
</comment>
<dbReference type="EMBL" id="JDYK01000003">
    <property type="protein sequence ID" value="EWS82411.1"/>
    <property type="molecule type" value="Genomic_DNA"/>
</dbReference>
<proteinExistence type="predicted"/>
<dbReference type="AlphaFoldDB" id="Z9JX83"/>
<dbReference type="PATRIC" id="fig|396014.3.peg.1009"/>
<feature type="chain" id="PRO_5004992615" evidence="1">
    <location>
        <begin position="25"/>
        <end position="422"/>
    </location>
</feature>
<keyword evidence="1" id="KW-0732">Signal</keyword>
<protein>
    <submittedName>
        <fullName evidence="2">Carbohydrate-binding protein</fullName>
    </submittedName>
</protein>
<gene>
    <name evidence="2" type="ORF">BF93_12510</name>
</gene>
<dbReference type="PANTHER" id="PTHR43649:SF12">
    <property type="entry name" value="DIACETYLCHITOBIOSE BINDING PROTEIN DASA"/>
    <property type="match status" value="1"/>
</dbReference>
<dbReference type="SUPFAM" id="SSF53850">
    <property type="entry name" value="Periplasmic binding protein-like II"/>
    <property type="match status" value="1"/>
</dbReference>
<dbReference type="Gene3D" id="3.40.190.10">
    <property type="entry name" value="Periplasmic binding protein-like II"/>
    <property type="match status" value="2"/>
</dbReference>
<dbReference type="InterPro" id="IPR050490">
    <property type="entry name" value="Bact_solute-bd_prot1"/>
</dbReference>
<name>Z9JX83_9MICO</name>
<dbReference type="HOGENOM" id="CLU_031285_12_3_11"/>
<accession>Z9JX83</accession>
<sequence length="422" mass="46947">MSPSPLSRLQTSRRGLLAAGGALAATGLAGCGASGRKDVTFYQSKREIFDHIKMLLAELDAAQPQYRYVHDVASNLSAGFARRNPPDVALQNYNLEMSRFRERGGLSDLSDMEEASRIRDDIKDLADWYPPYPGRTSVLPWSVAGAAVIYNRAIFDEHGLSVPTTWSEFTALCTELQDAGVTPIYGTFADAWTLNQGMFDYTLGGMIDVRTFYEQVTEIGEEVGPNAEHSFSKDWQEPIARMLELLPFHQDDAPARTYNEGNTAMANGEAAMLLQGPWALPEIAKAETGAEMGMFPLPVTEDPADLKIRVNIDLALWIPEAADQPEGARELVKFFMQPEVQDTYNVDFLYLGTTKDAPPATDPRIVEMQSYYDEARYYMGASQFIPNTIPWANYLQAIVFGEKPETMLARLDSDWASLAYRA</sequence>
<dbReference type="Proteomes" id="UP000023067">
    <property type="component" value="Unassembled WGS sequence"/>
</dbReference>
<dbReference type="InterPro" id="IPR006059">
    <property type="entry name" value="SBP"/>
</dbReference>
<feature type="signal peptide" evidence="1">
    <location>
        <begin position="1"/>
        <end position="24"/>
    </location>
</feature>
<dbReference type="STRING" id="396014.BF93_12510"/>
<evidence type="ECO:0000313" key="2">
    <source>
        <dbReference type="EMBL" id="EWS82411.1"/>
    </source>
</evidence>
<dbReference type="Pfam" id="PF01547">
    <property type="entry name" value="SBP_bac_1"/>
    <property type="match status" value="1"/>
</dbReference>
<dbReference type="RefSeq" id="WP_038370960.1">
    <property type="nucleotide sequence ID" value="NZ_BAAAOW010000011.1"/>
</dbReference>
<evidence type="ECO:0000256" key="1">
    <source>
        <dbReference type="SAM" id="SignalP"/>
    </source>
</evidence>